<evidence type="ECO:0000259" key="1">
    <source>
        <dbReference type="Pfam" id="PF04717"/>
    </source>
</evidence>
<feature type="domain" description="Gp5/Type VI secretion system Vgr protein OB-fold" evidence="1">
    <location>
        <begin position="369"/>
        <end position="448"/>
    </location>
</feature>
<proteinExistence type="predicted"/>
<protein>
    <submittedName>
        <fullName evidence="2">Rhs element Vgr protein</fullName>
    </submittedName>
</protein>
<organism evidence="2">
    <name type="scientific">Sphingobacterium sp. (strain 21)</name>
    <dbReference type="NCBI Taxonomy" id="743722"/>
    <lineage>
        <taxon>Bacteria</taxon>
        <taxon>Pseudomonadati</taxon>
        <taxon>Bacteroidota</taxon>
        <taxon>Sphingobacteriia</taxon>
        <taxon>Sphingobacteriales</taxon>
        <taxon>Sphingobacteriaceae</taxon>
        <taxon>Sphingobacterium</taxon>
    </lineage>
</organism>
<name>F4C6B8_SPHS2</name>
<dbReference type="KEGG" id="shg:Sph21_4834"/>
<dbReference type="Gene3D" id="2.30.110.50">
    <property type="match status" value="1"/>
</dbReference>
<dbReference type="Pfam" id="PF04717">
    <property type="entry name" value="Phage_base_V"/>
    <property type="match status" value="1"/>
</dbReference>
<dbReference type="HOGENOM" id="CLU_019505_4_0_10"/>
<evidence type="ECO:0000313" key="2">
    <source>
        <dbReference type="EMBL" id="ADZ81341.1"/>
    </source>
</evidence>
<dbReference type="AlphaFoldDB" id="F4C6B8"/>
<dbReference type="EMBL" id="CP002584">
    <property type="protein sequence ID" value="ADZ81341.1"/>
    <property type="molecule type" value="Genomic_DNA"/>
</dbReference>
<dbReference type="Pfam" id="PF05954">
    <property type="entry name" value="Phage_GPD"/>
    <property type="match status" value="1"/>
</dbReference>
<dbReference type="InterPro" id="IPR006531">
    <property type="entry name" value="Gp5/Vgr_OB"/>
</dbReference>
<dbReference type="STRING" id="743722.Sph21_4834"/>
<gene>
    <name evidence="2" type="ordered locus">Sph21_4834</name>
</gene>
<sequence length="602" mass="65894">MISMEIELVSDITIGGKKISYVVSFRLTQAFNAHHYFELRFNHDLLGAPGLINMDNRRELLGKTLAATFGRASGTPHKFLGIVTALSLEQRHGYHGVVVAKGYSPTVLLDRGADLASYYNKSLAEVAKIVSRDIAANDLCITINPVYVKPIKQLLQYAESDFDFLNRLSAEYREWFYFDGTCLQFGKGNKQEEVKLVYGRDLQYLDYGIQVQPLQSKQSAYDLQQDTLLHANANSVVTGMPDLVHAATVAKTLYSKRYHGLAARSVENSSELNKFVEDQNKAMISGLLKVIGRSDQPAVGIGKVVDISMSVRQGSAFTTQSIGKFIVTSVFHEIDTDGRYQNSFEAIPSNAEQLPPHNHIKPHPALLLAEVFDHADPLHIGRVRVKFKWSAEQNDPTDWLRVMSPDAGNSAKVPKNRGMLFVPEKGDQVLVGFEDGNLNKPIVMGSVFHGKNAAGGGKDNDKKSIRSKSGHGILFDDKAGLVIQDKTDLNYVSIDGKDTIAVHADKHIHLQAGNVQIMMDGATDTITLQAKHVDIKAADSFTVTGDSAPTKRGEMAFAANFELISKNSLLVAGEQKISLKGAEIRVAGGKTTVEGSPVNINS</sequence>
<reference evidence="2" key="1">
    <citation type="submission" date="2011-03" db="EMBL/GenBank/DDBJ databases">
        <title>Complete sequence of Sphingobacterium sp. 21.</title>
        <authorList>
            <consortium name="US DOE Joint Genome Institute"/>
            <person name="Lucas S."/>
            <person name="Copeland A."/>
            <person name="Lapidus A."/>
            <person name="Cheng J.-F."/>
            <person name="Goodwin L."/>
            <person name="Pitluck S."/>
            <person name="Davenport K."/>
            <person name="Detter J.C."/>
            <person name="Han C."/>
            <person name="Tapia R."/>
            <person name="Land M."/>
            <person name="Hauser L."/>
            <person name="Kyrpides N."/>
            <person name="Ivanova N."/>
            <person name="Ovchinnikova G."/>
            <person name="Pagani I."/>
            <person name="Siebers A.K."/>
            <person name="Allgaier M."/>
            <person name="Thelen M.P."/>
            <person name="Hugenholtz P."/>
            <person name="Woyke T."/>
        </authorList>
    </citation>
    <scope>NUCLEOTIDE SEQUENCE</scope>
    <source>
        <strain evidence="2">21</strain>
    </source>
</reference>
<dbReference type="Gene3D" id="2.40.50.230">
    <property type="entry name" value="Gp5 N-terminal domain"/>
    <property type="match status" value="1"/>
</dbReference>
<dbReference type="SUPFAM" id="SSF69279">
    <property type="entry name" value="Phage tail proteins"/>
    <property type="match status" value="1"/>
</dbReference>
<dbReference type="SUPFAM" id="SSF69255">
    <property type="entry name" value="gp5 N-terminal domain-like"/>
    <property type="match status" value="1"/>
</dbReference>
<accession>F4C6B8</accession>
<dbReference type="eggNOG" id="COG3501">
    <property type="taxonomic scope" value="Bacteria"/>
</dbReference>
<dbReference type="SUPFAM" id="SSF69349">
    <property type="entry name" value="Phage fibre proteins"/>
    <property type="match status" value="1"/>
</dbReference>
<dbReference type="PATRIC" id="fig|743722.3.peg.5131"/>
<dbReference type="Gene3D" id="3.55.50.10">
    <property type="entry name" value="Baseplate protein-like domains"/>
    <property type="match status" value="1"/>
</dbReference>
<dbReference type="InterPro" id="IPR037026">
    <property type="entry name" value="Vgr_OB-fold_dom_sf"/>
</dbReference>